<keyword evidence="2" id="KW-1185">Reference proteome</keyword>
<sequence>MGMRPTAFSAFGFGINWEFTKSDRVIAHKVLDFLADKRVLTIGRARPQIEAEACLASAAECRAPLSG</sequence>
<dbReference type="Proteomes" id="UP000035366">
    <property type="component" value="Chromosome"/>
</dbReference>
<gene>
    <name evidence="1" type="ORF">ABB07_12550</name>
</gene>
<proteinExistence type="predicted"/>
<name>A0ABM5TIL5_9ACTN</name>
<dbReference type="EMBL" id="CP011497">
    <property type="protein sequence ID" value="AKJ10813.1"/>
    <property type="molecule type" value="Genomic_DNA"/>
</dbReference>
<evidence type="ECO:0000313" key="1">
    <source>
        <dbReference type="EMBL" id="AKJ10813.1"/>
    </source>
</evidence>
<reference evidence="1 2" key="1">
    <citation type="journal article" date="2015" name="ISME J.">
        <title>Draft Genome Sequence of Streptomyces incarnatus NRRL8089, which Produces the Nucleoside Antibiotic Sinefungin.</title>
        <authorList>
            <person name="Oshima K."/>
            <person name="Hattori M."/>
            <person name="Shimizu H."/>
            <person name="Fukuda K."/>
            <person name="Nemoto M."/>
            <person name="Inagaki K."/>
            <person name="Tamura T."/>
        </authorList>
    </citation>
    <scope>NUCLEOTIDE SEQUENCE [LARGE SCALE GENOMIC DNA]</scope>
    <source>
        <strain evidence="1 2">NRRL 8089</strain>
    </source>
</reference>
<evidence type="ECO:0000313" key="2">
    <source>
        <dbReference type="Proteomes" id="UP000035366"/>
    </source>
</evidence>
<accession>A0ABM5TIL5</accession>
<protein>
    <submittedName>
        <fullName evidence="1">Uncharacterized protein</fullName>
    </submittedName>
</protein>
<organism evidence="1 2">
    <name type="scientific">Streptomyces incarnatus</name>
    <dbReference type="NCBI Taxonomy" id="665007"/>
    <lineage>
        <taxon>Bacteria</taxon>
        <taxon>Bacillati</taxon>
        <taxon>Actinomycetota</taxon>
        <taxon>Actinomycetes</taxon>
        <taxon>Kitasatosporales</taxon>
        <taxon>Streptomycetaceae</taxon>
        <taxon>Streptomyces</taxon>
    </lineage>
</organism>